<dbReference type="AlphaFoldDB" id="A0A2I0X1D9"/>
<dbReference type="InterPro" id="IPR036397">
    <property type="entry name" value="RNaseH_sf"/>
</dbReference>
<dbReference type="Pfam" id="PF24626">
    <property type="entry name" value="SH3_Tf2-1"/>
    <property type="match status" value="1"/>
</dbReference>
<dbReference type="PANTHER" id="PTHR37984">
    <property type="entry name" value="PROTEIN CBG26694"/>
    <property type="match status" value="1"/>
</dbReference>
<reference evidence="2 3" key="2">
    <citation type="journal article" date="2017" name="Nature">
        <title>The Apostasia genome and the evolution of orchids.</title>
        <authorList>
            <person name="Zhang G.Q."/>
            <person name="Liu K.W."/>
            <person name="Li Z."/>
            <person name="Lohaus R."/>
            <person name="Hsiao Y.Y."/>
            <person name="Niu S.C."/>
            <person name="Wang J.Y."/>
            <person name="Lin Y.C."/>
            <person name="Xu Q."/>
            <person name="Chen L.J."/>
            <person name="Yoshida K."/>
            <person name="Fujiwara S."/>
            <person name="Wang Z.W."/>
            <person name="Zhang Y.Q."/>
            <person name="Mitsuda N."/>
            <person name="Wang M."/>
            <person name="Liu G.H."/>
            <person name="Pecoraro L."/>
            <person name="Huang H.X."/>
            <person name="Xiao X.J."/>
            <person name="Lin M."/>
            <person name="Wu X.Y."/>
            <person name="Wu W.L."/>
            <person name="Chen Y.Y."/>
            <person name="Chang S.B."/>
            <person name="Sakamoto S."/>
            <person name="Ohme-Takagi M."/>
            <person name="Yagi M."/>
            <person name="Zeng S.J."/>
            <person name="Shen C.Y."/>
            <person name="Yeh C.M."/>
            <person name="Luo Y.B."/>
            <person name="Tsai W.C."/>
            <person name="Van de Peer Y."/>
            <person name="Liu Z.J."/>
        </authorList>
    </citation>
    <scope>NUCLEOTIDE SEQUENCE [LARGE SCALE GENOMIC DNA]</scope>
    <source>
        <tissue evidence="2">The whole plant</tissue>
    </source>
</reference>
<reference evidence="2 3" key="1">
    <citation type="journal article" date="2016" name="Sci. Rep.">
        <title>The Dendrobium catenatum Lindl. genome sequence provides insights into polysaccharide synthase, floral development and adaptive evolution.</title>
        <authorList>
            <person name="Zhang G.Q."/>
            <person name="Xu Q."/>
            <person name="Bian C."/>
            <person name="Tsai W.C."/>
            <person name="Yeh C.M."/>
            <person name="Liu K.W."/>
            <person name="Yoshida K."/>
            <person name="Zhang L.S."/>
            <person name="Chang S.B."/>
            <person name="Chen F."/>
            <person name="Shi Y."/>
            <person name="Su Y.Y."/>
            <person name="Zhang Y.Q."/>
            <person name="Chen L.J."/>
            <person name="Yin Y."/>
            <person name="Lin M."/>
            <person name="Huang H."/>
            <person name="Deng H."/>
            <person name="Wang Z.W."/>
            <person name="Zhu S.L."/>
            <person name="Zhao X."/>
            <person name="Deng C."/>
            <person name="Niu S.C."/>
            <person name="Huang J."/>
            <person name="Wang M."/>
            <person name="Liu G.H."/>
            <person name="Yang H.J."/>
            <person name="Xiao X.J."/>
            <person name="Hsiao Y.Y."/>
            <person name="Wu W.L."/>
            <person name="Chen Y.Y."/>
            <person name="Mitsuda N."/>
            <person name="Ohme-Takagi M."/>
            <person name="Luo Y.B."/>
            <person name="Van de Peer Y."/>
            <person name="Liu Z.J."/>
        </authorList>
    </citation>
    <scope>NUCLEOTIDE SEQUENCE [LARGE SCALE GENOMIC DNA]</scope>
    <source>
        <tissue evidence="2">The whole plant</tissue>
    </source>
</reference>
<sequence>MLRCLVQEHPKLWDELLGQAEFAYNSMPNRSTGVCPFKVVYTKPPNHTIDIAVLPKCHNRAAVTLAEQFNTMLQDVRHRLIESNKHYKAAADKHRRAKLFQPGDLVMVRLRRERLAAGTYSKLGRRKVGPVPITRRINDNAYIVDLPPEYNTSSTFNVADLSAYHPPDQAATILSSTESDSSDRGGE</sequence>
<evidence type="ECO:0000313" key="3">
    <source>
        <dbReference type="Proteomes" id="UP000233837"/>
    </source>
</evidence>
<keyword evidence="3" id="KW-1185">Reference proteome</keyword>
<gene>
    <name evidence="2" type="ORF">MA16_Dca018680</name>
</gene>
<dbReference type="InterPro" id="IPR056924">
    <property type="entry name" value="SH3_Tf2-1"/>
</dbReference>
<dbReference type="GO" id="GO:0003676">
    <property type="term" value="F:nucleic acid binding"/>
    <property type="evidence" value="ECO:0007669"/>
    <property type="project" value="InterPro"/>
</dbReference>
<name>A0A2I0X1D9_9ASPA</name>
<organism evidence="2 3">
    <name type="scientific">Dendrobium catenatum</name>
    <dbReference type="NCBI Taxonomy" id="906689"/>
    <lineage>
        <taxon>Eukaryota</taxon>
        <taxon>Viridiplantae</taxon>
        <taxon>Streptophyta</taxon>
        <taxon>Embryophyta</taxon>
        <taxon>Tracheophyta</taxon>
        <taxon>Spermatophyta</taxon>
        <taxon>Magnoliopsida</taxon>
        <taxon>Liliopsida</taxon>
        <taxon>Asparagales</taxon>
        <taxon>Orchidaceae</taxon>
        <taxon>Epidendroideae</taxon>
        <taxon>Malaxideae</taxon>
        <taxon>Dendrobiinae</taxon>
        <taxon>Dendrobium</taxon>
    </lineage>
</organism>
<dbReference type="Gene3D" id="3.30.420.10">
    <property type="entry name" value="Ribonuclease H-like superfamily/Ribonuclease H"/>
    <property type="match status" value="1"/>
</dbReference>
<evidence type="ECO:0000313" key="2">
    <source>
        <dbReference type="EMBL" id="PKU81738.1"/>
    </source>
</evidence>
<feature type="domain" description="Tf2-1-like SH3-like" evidence="1">
    <location>
        <begin position="103"/>
        <end position="165"/>
    </location>
</feature>
<protein>
    <recommendedName>
        <fullName evidence="1">Tf2-1-like SH3-like domain-containing protein</fullName>
    </recommendedName>
</protein>
<dbReference type="Proteomes" id="UP000233837">
    <property type="component" value="Unassembled WGS sequence"/>
</dbReference>
<proteinExistence type="predicted"/>
<dbReference type="PANTHER" id="PTHR37984:SF5">
    <property type="entry name" value="PROTEIN NYNRIN-LIKE"/>
    <property type="match status" value="1"/>
</dbReference>
<dbReference type="InterPro" id="IPR050951">
    <property type="entry name" value="Retrovirus_Pol_polyprotein"/>
</dbReference>
<evidence type="ECO:0000259" key="1">
    <source>
        <dbReference type="Pfam" id="PF24626"/>
    </source>
</evidence>
<accession>A0A2I0X1D9</accession>
<dbReference type="EMBL" id="KZ502223">
    <property type="protein sequence ID" value="PKU81738.1"/>
    <property type="molecule type" value="Genomic_DNA"/>
</dbReference>